<sequence>MVPASSCLPIDATPNPPAFVGRRRRNEVRRPPNRVLLLDRTPSLLIPDPPWCQHEPYTSSSVAYAFPVVIHDHSASPLAAHEQPRSSSQHPSQTPSMFDSRFIAGFVIFNLTPETTDKEPGVAEAEIGRCDIKCILKKFYGMRKPEPLIIPQDKNLFD</sequence>
<reference evidence="1" key="2">
    <citation type="submission" date="2013-04" db="UniProtKB">
        <authorList>
            <consortium name="EnsemblPlants"/>
        </authorList>
    </citation>
    <scope>IDENTIFICATION</scope>
</reference>
<dbReference type="AlphaFoldDB" id="J3MAF4"/>
<organism evidence="1">
    <name type="scientific">Oryza brachyantha</name>
    <name type="common">malo sina</name>
    <dbReference type="NCBI Taxonomy" id="4533"/>
    <lineage>
        <taxon>Eukaryota</taxon>
        <taxon>Viridiplantae</taxon>
        <taxon>Streptophyta</taxon>
        <taxon>Embryophyta</taxon>
        <taxon>Tracheophyta</taxon>
        <taxon>Spermatophyta</taxon>
        <taxon>Magnoliopsida</taxon>
        <taxon>Liliopsida</taxon>
        <taxon>Poales</taxon>
        <taxon>Poaceae</taxon>
        <taxon>BOP clade</taxon>
        <taxon>Oryzoideae</taxon>
        <taxon>Oryzeae</taxon>
        <taxon>Oryzinae</taxon>
        <taxon>Oryza</taxon>
    </lineage>
</organism>
<dbReference type="HOGENOM" id="CLU_1671998_0_0_1"/>
<proteinExistence type="predicted"/>
<evidence type="ECO:0000313" key="1">
    <source>
        <dbReference type="EnsemblPlants" id="OB05G35780.1"/>
    </source>
</evidence>
<keyword evidence="2" id="KW-1185">Reference proteome</keyword>
<dbReference type="STRING" id="4533.J3MAF4"/>
<protein>
    <submittedName>
        <fullName evidence="1">Uncharacterized protein</fullName>
    </submittedName>
</protein>
<name>J3MAF4_ORYBR</name>
<accession>J3MAF4</accession>
<reference evidence="1" key="1">
    <citation type="journal article" date="2013" name="Nat. Commun.">
        <title>Whole-genome sequencing of Oryza brachyantha reveals mechanisms underlying Oryza genome evolution.</title>
        <authorList>
            <person name="Chen J."/>
            <person name="Huang Q."/>
            <person name="Gao D."/>
            <person name="Wang J."/>
            <person name="Lang Y."/>
            <person name="Liu T."/>
            <person name="Li B."/>
            <person name="Bai Z."/>
            <person name="Luis Goicoechea J."/>
            <person name="Liang C."/>
            <person name="Chen C."/>
            <person name="Zhang W."/>
            <person name="Sun S."/>
            <person name="Liao Y."/>
            <person name="Zhang X."/>
            <person name="Yang L."/>
            <person name="Song C."/>
            <person name="Wang M."/>
            <person name="Shi J."/>
            <person name="Liu G."/>
            <person name="Liu J."/>
            <person name="Zhou H."/>
            <person name="Zhou W."/>
            <person name="Yu Q."/>
            <person name="An N."/>
            <person name="Chen Y."/>
            <person name="Cai Q."/>
            <person name="Wang B."/>
            <person name="Liu B."/>
            <person name="Min J."/>
            <person name="Huang Y."/>
            <person name="Wu H."/>
            <person name="Li Z."/>
            <person name="Zhang Y."/>
            <person name="Yin Y."/>
            <person name="Song W."/>
            <person name="Jiang J."/>
            <person name="Jackson S.A."/>
            <person name="Wing R.A."/>
            <person name="Wang J."/>
            <person name="Chen M."/>
        </authorList>
    </citation>
    <scope>NUCLEOTIDE SEQUENCE [LARGE SCALE GENOMIC DNA]</scope>
    <source>
        <strain evidence="1">cv. IRGC 101232</strain>
    </source>
</reference>
<dbReference type="Proteomes" id="UP000006038">
    <property type="component" value="Chromosome 5"/>
</dbReference>
<evidence type="ECO:0000313" key="2">
    <source>
        <dbReference type="Proteomes" id="UP000006038"/>
    </source>
</evidence>
<dbReference type="Gramene" id="OB05G35780.1">
    <property type="protein sequence ID" value="OB05G35780.1"/>
    <property type="gene ID" value="OB05G35780"/>
</dbReference>
<dbReference type="EnsemblPlants" id="OB05G35780.1">
    <property type="protein sequence ID" value="OB05G35780.1"/>
    <property type="gene ID" value="OB05G35780"/>
</dbReference>